<dbReference type="Pfam" id="PF12686">
    <property type="entry name" value="DUF3800"/>
    <property type="match status" value="1"/>
</dbReference>
<proteinExistence type="predicted"/>
<evidence type="ECO:0000313" key="2">
    <source>
        <dbReference type="Proteomes" id="UP000247551"/>
    </source>
</evidence>
<organism evidence="1 2">
    <name type="scientific">Marinomonas alcarazii</name>
    <dbReference type="NCBI Taxonomy" id="491949"/>
    <lineage>
        <taxon>Bacteria</taxon>
        <taxon>Pseudomonadati</taxon>
        <taxon>Pseudomonadota</taxon>
        <taxon>Gammaproteobacteria</taxon>
        <taxon>Oceanospirillales</taxon>
        <taxon>Oceanospirillaceae</taxon>
        <taxon>Marinomonas</taxon>
    </lineage>
</organism>
<accession>A0A318V4U1</accession>
<protein>
    <submittedName>
        <fullName evidence="1">Uncharacterized protein DUF3800</fullName>
    </submittedName>
</protein>
<reference evidence="1 2" key="1">
    <citation type="submission" date="2018-06" db="EMBL/GenBank/DDBJ databases">
        <title>Genomic Encyclopedia of Type Strains, Phase III (KMG-III): the genomes of soil and plant-associated and newly described type strains.</title>
        <authorList>
            <person name="Whitman W."/>
        </authorList>
    </citation>
    <scope>NUCLEOTIDE SEQUENCE [LARGE SCALE GENOMIC DNA]</scope>
    <source>
        <strain evidence="1 2">CECT 7730</strain>
    </source>
</reference>
<dbReference type="InterPro" id="IPR024524">
    <property type="entry name" value="DUF3800"/>
</dbReference>
<dbReference type="EMBL" id="QKLW01000002">
    <property type="protein sequence ID" value="PYF83063.1"/>
    <property type="molecule type" value="Genomic_DNA"/>
</dbReference>
<name>A0A318V4U1_9GAMM</name>
<sequence>MFLLYADESGTPGGADQEHFVLAGITVFERKSHWLSLELDKIAARFNNQDPNSVELHGAPMLSGRKFWRKFDKEDRLNAIKDALRLIDGKYYRVIASVVKKGAISPQDPVYSTFQQLITRFDHFLAREHTHFKNPQRGLILFDKSSKEAPIQALATEFKIDGHEWGKLRNMADVPVFIDSHATRLIQLADLVAYAIFRKYEKQDNQFFEMIENKFDYFGGVQHGLHVSV</sequence>
<keyword evidence="2" id="KW-1185">Reference proteome</keyword>
<dbReference type="Proteomes" id="UP000247551">
    <property type="component" value="Unassembled WGS sequence"/>
</dbReference>
<dbReference type="RefSeq" id="WP_110573136.1">
    <property type="nucleotide sequence ID" value="NZ_QKLW01000002.1"/>
</dbReference>
<comment type="caution">
    <text evidence="1">The sequence shown here is derived from an EMBL/GenBank/DDBJ whole genome shotgun (WGS) entry which is preliminary data.</text>
</comment>
<dbReference type="AlphaFoldDB" id="A0A318V4U1"/>
<gene>
    <name evidence="1" type="ORF">DFP75_102153</name>
</gene>
<evidence type="ECO:0000313" key="1">
    <source>
        <dbReference type="EMBL" id="PYF83063.1"/>
    </source>
</evidence>